<accession>A0A8S5P073</accession>
<name>A0A8S5P073_9CAUD</name>
<organism evidence="1">
    <name type="scientific">Siphoviridae sp. ctwhn18</name>
    <dbReference type="NCBI Taxonomy" id="2825733"/>
    <lineage>
        <taxon>Viruses</taxon>
        <taxon>Duplodnaviria</taxon>
        <taxon>Heunggongvirae</taxon>
        <taxon>Uroviricota</taxon>
        <taxon>Caudoviricetes</taxon>
    </lineage>
</organism>
<protein>
    <recommendedName>
        <fullName evidence="2">Regulatory protein GemA</fullName>
    </recommendedName>
</protein>
<reference evidence="1" key="1">
    <citation type="journal article" date="2021" name="Proc. Natl. Acad. Sci. U.S.A.">
        <title>A Catalog of Tens of Thousands of Viruses from Human Metagenomes Reveals Hidden Associations with Chronic Diseases.</title>
        <authorList>
            <person name="Tisza M.J."/>
            <person name="Buck C.B."/>
        </authorList>
    </citation>
    <scope>NUCLEOTIDE SEQUENCE</scope>
    <source>
        <strain evidence="1">Ctwhn18</strain>
    </source>
</reference>
<evidence type="ECO:0008006" key="2">
    <source>
        <dbReference type="Google" id="ProtNLM"/>
    </source>
</evidence>
<proteinExistence type="predicted"/>
<evidence type="ECO:0000313" key="1">
    <source>
        <dbReference type="EMBL" id="DAD99848.1"/>
    </source>
</evidence>
<sequence>MTGRLYALASSLGMVERNNREDAFHQLVFGITGKSHVSELSAAEANAVHRELQSRLRSAAPNVTKKRSRKKDIPGMMTSAQQKKAWSLIYRLDEIEPKEVPEVERLIGAIEKVLGITASRVDPFRWINFDDGTKLIEQLKRYVRSAERKAAKAGANNGYR</sequence>
<dbReference type="EMBL" id="BK015295">
    <property type="protein sequence ID" value="DAD99848.1"/>
    <property type="molecule type" value="Genomic_DNA"/>
</dbReference>
<dbReference type="Pfam" id="PF06252">
    <property type="entry name" value="GemA"/>
    <property type="match status" value="1"/>
</dbReference>
<dbReference type="InterPro" id="IPR009363">
    <property type="entry name" value="Phage_Mu_Gp16"/>
</dbReference>